<sequence length="174" mass="20325">MDNYVISDQEEILDAEPPFPIEYTNGIRIMQINKNTKFANIVTLANRMFQDQSVHHLIFRGIGDAADKCISCVEVHYNEGVSQAYLSHLYNSYNIQVRMRKLYFLIVNKFSDNFSMQCSTDKGDFSNQEQTSSEGPKRTPLCKKNHQNKWMRPNKKERIAQHNERDEVLETLDN</sequence>
<keyword evidence="2" id="KW-1185">Reference proteome</keyword>
<protein>
    <submittedName>
        <fullName evidence="3">Alba domain-containing protein</fullName>
    </submittedName>
</protein>
<organism evidence="2 3">
    <name type="scientific">Heterorhabditis bacteriophora</name>
    <name type="common">Entomopathogenic nematode worm</name>
    <dbReference type="NCBI Taxonomy" id="37862"/>
    <lineage>
        <taxon>Eukaryota</taxon>
        <taxon>Metazoa</taxon>
        <taxon>Ecdysozoa</taxon>
        <taxon>Nematoda</taxon>
        <taxon>Chromadorea</taxon>
        <taxon>Rhabditida</taxon>
        <taxon>Rhabditina</taxon>
        <taxon>Rhabditomorpha</taxon>
        <taxon>Strongyloidea</taxon>
        <taxon>Heterorhabditidae</taxon>
        <taxon>Heterorhabditis</taxon>
    </lineage>
</organism>
<dbReference type="WBParaSite" id="Hba_20638">
    <property type="protein sequence ID" value="Hba_20638"/>
    <property type="gene ID" value="Hba_20638"/>
</dbReference>
<dbReference type="SUPFAM" id="SSF82704">
    <property type="entry name" value="AlbA-like"/>
    <property type="match status" value="1"/>
</dbReference>
<dbReference type="GO" id="GO:0003676">
    <property type="term" value="F:nucleic acid binding"/>
    <property type="evidence" value="ECO:0007669"/>
    <property type="project" value="InterPro"/>
</dbReference>
<feature type="compositionally biased region" description="Basic and acidic residues" evidence="1">
    <location>
        <begin position="154"/>
        <end position="168"/>
    </location>
</feature>
<evidence type="ECO:0000313" key="2">
    <source>
        <dbReference type="Proteomes" id="UP000095283"/>
    </source>
</evidence>
<dbReference type="Proteomes" id="UP000095283">
    <property type="component" value="Unplaced"/>
</dbReference>
<dbReference type="InterPro" id="IPR036882">
    <property type="entry name" value="Alba-like_dom_sf"/>
</dbReference>
<evidence type="ECO:0000256" key="1">
    <source>
        <dbReference type="SAM" id="MobiDB-lite"/>
    </source>
</evidence>
<reference evidence="3" key="1">
    <citation type="submission" date="2016-11" db="UniProtKB">
        <authorList>
            <consortium name="WormBaseParasite"/>
        </authorList>
    </citation>
    <scope>IDENTIFICATION</scope>
</reference>
<evidence type="ECO:0000313" key="3">
    <source>
        <dbReference type="WBParaSite" id="Hba_20638"/>
    </source>
</evidence>
<dbReference type="AlphaFoldDB" id="A0A1I7XSC1"/>
<proteinExistence type="predicted"/>
<feature type="compositionally biased region" description="Basic residues" evidence="1">
    <location>
        <begin position="140"/>
        <end position="153"/>
    </location>
</feature>
<name>A0A1I7XSC1_HETBA</name>
<feature type="compositionally biased region" description="Polar residues" evidence="1">
    <location>
        <begin position="121"/>
        <end position="134"/>
    </location>
</feature>
<feature type="region of interest" description="Disordered" evidence="1">
    <location>
        <begin position="121"/>
        <end position="174"/>
    </location>
</feature>
<accession>A0A1I7XSC1</accession>